<comment type="caution">
    <text evidence="2">The sequence shown here is derived from an EMBL/GenBank/DDBJ whole genome shotgun (WGS) entry which is preliminary data.</text>
</comment>
<evidence type="ECO:0000256" key="1">
    <source>
        <dbReference type="SAM" id="SignalP"/>
    </source>
</evidence>
<feature type="signal peptide" evidence="1">
    <location>
        <begin position="1"/>
        <end position="21"/>
    </location>
</feature>
<sequence>MYAKAAIGCFLCLTIVTFVVADVSHLAGGNTSPGFRRSSVGNVPVVNNLRARSFNQQNWNIRNNIPGEPGVDYPIYSVPPVSSFSCKGRHYGGGANLAQVLELLEFEELTADVS</sequence>
<feature type="chain" id="PRO_5040364602" evidence="1">
    <location>
        <begin position="22"/>
        <end position="114"/>
    </location>
</feature>
<protein>
    <submittedName>
        <fullName evidence="2">Uncharacterized protein</fullName>
    </submittedName>
</protein>
<name>A0A9Q0N5X3_9DIPT</name>
<dbReference type="Proteomes" id="UP001151699">
    <property type="component" value="Chromosome B"/>
</dbReference>
<dbReference type="AlphaFoldDB" id="A0A9Q0N5X3"/>
<gene>
    <name evidence="2" type="ORF">Bhyg_09143</name>
</gene>
<reference evidence="2" key="1">
    <citation type="submission" date="2022-07" db="EMBL/GenBank/DDBJ databases">
        <authorList>
            <person name="Trinca V."/>
            <person name="Uliana J.V.C."/>
            <person name="Torres T.T."/>
            <person name="Ward R.J."/>
            <person name="Monesi N."/>
        </authorList>
    </citation>
    <scope>NUCLEOTIDE SEQUENCE</scope>
    <source>
        <strain evidence="2">HSMRA1968</strain>
        <tissue evidence="2">Whole embryos</tissue>
    </source>
</reference>
<keyword evidence="3" id="KW-1185">Reference proteome</keyword>
<evidence type="ECO:0000313" key="3">
    <source>
        <dbReference type="Proteomes" id="UP001151699"/>
    </source>
</evidence>
<dbReference type="EMBL" id="WJQU01000002">
    <property type="protein sequence ID" value="KAJ6644176.1"/>
    <property type="molecule type" value="Genomic_DNA"/>
</dbReference>
<keyword evidence="1" id="KW-0732">Signal</keyword>
<evidence type="ECO:0000313" key="2">
    <source>
        <dbReference type="EMBL" id="KAJ6644176.1"/>
    </source>
</evidence>
<organism evidence="2 3">
    <name type="scientific">Pseudolycoriella hygida</name>
    <dbReference type="NCBI Taxonomy" id="35572"/>
    <lineage>
        <taxon>Eukaryota</taxon>
        <taxon>Metazoa</taxon>
        <taxon>Ecdysozoa</taxon>
        <taxon>Arthropoda</taxon>
        <taxon>Hexapoda</taxon>
        <taxon>Insecta</taxon>
        <taxon>Pterygota</taxon>
        <taxon>Neoptera</taxon>
        <taxon>Endopterygota</taxon>
        <taxon>Diptera</taxon>
        <taxon>Nematocera</taxon>
        <taxon>Sciaroidea</taxon>
        <taxon>Sciaridae</taxon>
        <taxon>Pseudolycoriella</taxon>
    </lineage>
</organism>
<dbReference type="OrthoDB" id="6514762at2759"/>
<proteinExistence type="predicted"/>
<accession>A0A9Q0N5X3</accession>